<dbReference type="EMBL" id="PDNA01000045">
    <property type="protein sequence ID" value="PGH19688.1"/>
    <property type="molecule type" value="Genomic_DNA"/>
</dbReference>
<evidence type="ECO:0000313" key="3">
    <source>
        <dbReference type="EMBL" id="PGH19688.1"/>
    </source>
</evidence>
<evidence type="ECO:0000313" key="4">
    <source>
        <dbReference type="Proteomes" id="UP000224634"/>
    </source>
</evidence>
<feature type="compositionally biased region" description="Basic and acidic residues" evidence="1">
    <location>
        <begin position="528"/>
        <end position="538"/>
    </location>
</feature>
<feature type="compositionally biased region" description="Low complexity" evidence="1">
    <location>
        <begin position="55"/>
        <end position="87"/>
    </location>
</feature>
<feature type="region of interest" description="Disordered" evidence="1">
    <location>
        <begin position="50"/>
        <end position="90"/>
    </location>
</feature>
<dbReference type="AlphaFoldDB" id="A0A2B7YFK1"/>
<reference evidence="3 4" key="1">
    <citation type="submission" date="2017-10" db="EMBL/GenBank/DDBJ databases">
        <title>Comparative genomics in systemic dimorphic fungi from Ajellomycetaceae.</title>
        <authorList>
            <person name="Munoz J.F."/>
            <person name="Mcewen J.G."/>
            <person name="Clay O.K."/>
            <person name="Cuomo C.A."/>
        </authorList>
    </citation>
    <scope>NUCLEOTIDE SEQUENCE [LARGE SCALE GENOMIC DNA]</scope>
    <source>
        <strain evidence="3 4">UAMH7299</strain>
    </source>
</reference>
<accession>A0A2B7YFK1</accession>
<evidence type="ECO:0000256" key="1">
    <source>
        <dbReference type="SAM" id="MobiDB-lite"/>
    </source>
</evidence>
<dbReference type="InterPro" id="IPR056196">
    <property type="entry name" value="Mmc1_C"/>
</dbReference>
<comment type="caution">
    <text evidence="3">The sequence shown here is derived from an EMBL/GenBank/DDBJ whole genome shotgun (WGS) entry which is preliminary data.</text>
</comment>
<keyword evidence="4" id="KW-1185">Reference proteome</keyword>
<dbReference type="Pfam" id="PF23867">
    <property type="entry name" value="Mmc1_N"/>
    <property type="match status" value="1"/>
</dbReference>
<dbReference type="OrthoDB" id="5319015at2759"/>
<proteinExistence type="predicted"/>
<organism evidence="3 4">
    <name type="scientific">Polytolypa hystricis (strain UAMH7299)</name>
    <dbReference type="NCBI Taxonomy" id="1447883"/>
    <lineage>
        <taxon>Eukaryota</taxon>
        <taxon>Fungi</taxon>
        <taxon>Dikarya</taxon>
        <taxon>Ascomycota</taxon>
        <taxon>Pezizomycotina</taxon>
        <taxon>Eurotiomycetes</taxon>
        <taxon>Eurotiomycetidae</taxon>
        <taxon>Onygenales</taxon>
        <taxon>Onygenales incertae sedis</taxon>
        <taxon>Polytolypa</taxon>
    </lineage>
</organism>
<feature type="domain" description="Mmc1 C-terminal" evidence="2">
    <location>
        <begin position="433"/>
        <end position="643"/>
    </location>
</feature>
<protein>
    <recommendedName>
        <fullName evidence="2">Mmc1 C-terminal domain-containing protein</fullName>
    </recommendedName>
</protein>
<dbReference type="STRING" id="1447883.A0A2B7YFK1"/>
<dbReference type="Proteomes" id="UP000224634">
    <property type="component" value="Unassembled WGS sequence"/>
</dbReference>
<dbReference type="PANTHER" id="PTHR38644">
    <property type="entry name" value="EXPRESSED PROTEIN"/>
    <property type="match status" value="1"/>
</dbReference>
<evidence type="ECO:0000259" key="2">
    <source>
        <dbReference type="Pfam" id="PF23868"/>
    </source>
</evidence>
<gene>
    <name evidence="3" type="ORF">AJ80_03843</name>
</gene>
<dbReference type="Pfam" id="PF23868">
    <property type="entry name" value="Mmc1_C"/>
    <property type="match status" value="1"/>
</dbReference>
<dbReference type="PANTHER" id="PTHR38644:SF1">
    <property type="entry name" value="EXPRESSED PROTEIN"/>
    <property type="match status" value="1"/>
</dbReference>
<sequence length="688" mass="74445">MRPKLSAGRLPRPRTAAAAALLRLTSDTPFFSSSSSSSSFYFCPSCSTWRRDGPGSSLARSTTTTTTRRGYATATSTTTPAAAGSAADPIRPAAVPRGSLVSASAVNVNRDIPARYKELYEALRGVREDAGAHVEISRLQLAIRGLEGERPVVRVAVLGLNDAATTVRLVRLLLADPLVPKDEWEEYLEKYQMDTSRGLLIKYGEKTDLAVRNTLLPTIAIRSMTLKSANLEILISSLGVSSSSSSSSDVSSVTSGSLLVPTISIQSTTSGAHTVVRYPVHKTLVCGKGAQGLLSYTKLIARAGTEGTAEDSSIQAAFQLSSSGDITAEEGDRQQGVSFVNIRRAEEALDKFRESVANSTEYERGWTGSGVQPLVDWISGPRKGQEEADTAMMKSFVGSILDDAMGSVAKEQQRKVTELKAKSVSEDVRQSLDSTVATWAERGHTELRDSLAQGFANQSWRTLSWWKLFWRVDDVGMITSNILENNWLPEAEKEVIWIGGKTCQAGVFGEGVDLPKINSEKSQSPPVEKGEAGEREENNSASSNSGVAGILWPAQIEKKRKQLALSTVPALQALAQGLVLFSVSTTTLTSALSALVYASTSTTTVYEAGTVAAVGLIYSLRRQQKKWDAARQFWELEVNEEGRKALQETEDMLRALIREEGRLSPNAVEVAEAQKRIEEARQALETVK</sequence>
<name>A0A2B7YFK1_POLH7</name>
<feature type="region of interest" description="Disordered" evidence="1">
    <location>
        <begin position="514"/>
        <end position="545"/>
    </location>
</feature>